<evidence type="ECO:0000256" key="1">
    <source>
        <dbReference type="ARBA" id="ARBA00006834"/>
    </source>
</evidence>
<dbReference type="CDD" id="cd14370">
    <property type="entry name" value="CUE_DMA"/>
    <property type="match status" value="1"/>
</dbReference>
<proteinExistence type="inferred from homology"/>
<name>A0A7M5X6Y2_9CNID</name>
<evidence type="ECO:0000313" key="4">
    <source>
        <dbReference type="EnsemblMetazoa" id="CLYHEMP018522.1"/>
    </source>
</evidence>
<feature type="compositionally biased region" description="Acidic residues" evidence="2">
    <location>
        <begin position="24"/>
        <end position="35"/>
    </location>
</feature>
<accession>A0A7M5X6Y2</accession>
<dbReference type="Proteomes" id="UP000594262">
    <property type="component" value="Unplaced"/>
</dbReference>
<dbReference type="OrthoDB" id="6162476at2759"/>
<evidence type="ECO:0000256" key="2">
    <source>
        <dbReference type="SAM" id="MobiDB-lite"/>
    </source>
</evidence>
<feature type="region of interest" description="Disordered" evidence="2">
    <location>
        <begin position="1"/>
        <end position="116"/>
    </location>
</feature>
<organism evidence="4 5">
    <name type="scientific">Clytia hemisphaerica</name>
    <dbReference type="NCBI Taxonomy" id="252671"/>
    <lineage>
        <taxon>Eukaryota</taxon>
        <taxon>Metazoa</taxon>
        <taxon>Cnidaria</taxon>
        <taxon>Hydrozoa</taxon>
        <taxon>Hydroidolina</taxon>
        <taxon>Leptothecata</taxon>
        <taxon>Obeliida</taxon>
        <taxon>Clytiidae</taxon>
        <taxon>Clytia</taxon>
    </lineage>
</organism>
<feature type="domain" description="DMA" evidence="3">
    <location>
        <begin position="133"/>
        <end position="166"/>
    </location>
</feature>
<evidence type="ECO:0000259" key="3">
    <source>
        <dbReference type="Pfam" id="PF03474"/>
    </source>
</evidence>
<reference evidence="4" key="1">
    <citation type="submission" date="2021-01" db="UniProtKB">
        <authorList>
            <consortium name="EnsemblMetazoa"/>
        </authorList>
    </citation>
    <scope>IDENTIFICATION</scope>
</reference>
<dbReference type="InterPro" id="IPR005173">
    <property type="entry name" value="DMA"/>
</dbReference>
<sequence>HVATHLTSRAPTSGSSVLVKQELEAGEDLSDEEADPNAVIDSPKNTENIEREEEIIKVNRAPSPPISPHNTSINGVESHSKKRKSPSPARLLTTVPPSMPSQLTPPLSAEAPPTKMPRMEDSAMQRKQSHHSLELLCRLYPEQKRSVLELILKGCNYDLVQAIECILPSHERAIQQLSTMPSQSFSLANSKQTPSEPSIRTFSQMPPHHGNENSKHQVNSSAFVPFPGAVAPHSYGAPCDCADCIKHPGSKSLHISPRSPKAHMTHMLASKPPQPSHRMVPYVPVSSHTPHAEPVKICAGCGGKMKLEDHRCPTCEPEAKP</sequence>
<dbReference type="Pfam" id="PF03474">
    <property type="entry name" value="DMA"/>
    <property type="match status" value="1"/>
</dbReference>
<feature type="compositionally biased region" description="Polar residues" evidence="2">
    <location>
        <begin position="186"/>
        <end position="204"/>
    </location>
</feature>
<feature type="region of interest" description="Disordered" evidence="2">
    <location>
        <begin position="186"/>
        <end position="217"/>
    </location>
</feature>
<keyword evidence="5" id="KW-1185">Reference proteome</keyword>
<feature type="compositionally biased region" description="Polar residues" evidence="2">
    <location>
        <begin position="68"/>
        <end position="77"/>
    </location>
</feature>
<evidence type="ECO:0000313" key="5">
    <source>
        <dbReference type="Proteomes" id="UP000594262"/>
    </source>
</evidence>
<comment type="similarity">
    <text evidence="1">Belongs to the DMRT family.</text>
</comment>
<protein>
    <recommendedName>
        <fullName evidence="3">DMA domain-containing protein</fullName>
    </recommendedName>
</protein>
<feature type="compositionally biased region" description="Polar residues" evidence="2">
    <location>
        <begin position="1"/>
        <end position="18"/>
    </location>
</feature>
<dbReference type="EnsemblMetazoa" id="CLYHEMT018522.1">
    <property type="protein sequence ID" value="CLYHEMP018522.1"/>
    <property type="gene ID" value="CLYHEMG018522"/>
</dbReference>
<dbReference type="AlphaFoldDB" id="A0A7M5X6Y2"/>